<protein>
    <recommendedName>
        <fullName evidence="3">Glycosyltransferase</fullName>
    </recommendedName>
</protein>
<dbReference type="RefSeq" id="WP_104058082.1">
    <property type="nucleotide sequence ID" value="NZ_PREZ01000004.1"/>
</dbReference>
<dbReference type="AlphaFoldDB" id="A0A2S5GB56"/>
<dbReference type="EMBL" id="PREZ01000004">
    <property type="protein sequence ID" value="PPA70133.1"/>
    <property type="molecule type" value="Genomic_DNA"/>
</dbReference>
<evidence type="ECO:0000313" key="1">
    <source>
        <dbReference type="EMBL" id="PPA70133.1"/>
    </source>
</evidence>
<sequence>MKRIIMMRSPKAYLPQIDASIRYFNNKGLGFKLVDSDEADVFIPTEWDAIWSFPGIIYKNKSIPQIHEYASLSTGIFPDMKNRIKRSINTKPALRIFLNEFVQKGMNFSDGIVSLQRDMGVDDLFFRYQDTVKSYDCVYVGAITKSRGINRLLQHFKKQKEKRSLLMIGAVQDDLFLEFKDVSNITFTGSIPYEDVPKYASQAVYGINYMPNKYPYNLQTSTKLLEYLAMNLKIISTDYLWVQHFKKKHGLSFITVNEALDNLDRQLDKSEPQPLNEKLIHSLNWTNVIKEAGIEEQLSKLL</sequence>
<gene>
    <name evidence="1" type="ORF">C4B60_11125</name>
</gene>
<evidence type="ECO:0000313" key="2">
    <source>
        <dbReference type="Proteomes" id="UP000239047"/>
    </source>
</evidence>
<dbReference type="Proteomes" id="UP000239047">
    <property type="component" value="Unassembled WGS sequence"/>
</dbReference>
<evidence type="ECO:0008006" key="3">
    <source>
        <dbReference type="Google" id="ProtNLM"/>
    </source>
</evidence>
<organism evidence="1 2">
    <name type="scientific">Jeotgalibacillus proteolyticus</name>
    <dbReference type="NCBI Taxonomy" id="2082395"/>
    <lineage>
        <taxon>Bacteria</taxon>
        <taxon>Bacillati</taxon>
        <taxon>Bacillota</taxon>
        <taxon>Bacilli</taxon>
        <taxon>Bacillales</taxon>
        <taxon>Caryophanaceae</taxon>
        <taxon>Jeotgalibacillus</taxon>
    </lineage>
</organism>
<name>A0A2S5GB56_9BACL</name>
<proteinExistence type="predicted"/>
<dbReference type="Gene3D" id="3.40.50.2000">
    <property type="entry name" value="Glycogen Phosphorylase B"/>
    <property type="match status" value="1"/>
</dbReference>
<dbReference type="Pfam" id="PF13692">
    <property type="entry name" value="Glyco_trans_1_4"/>
    <property type="match status" value="1"/>
</dbReference>
<dbReference type="SUPFAM" id="SSF53756">
    <property type="entry name" value="UDP-Glycosyltransferase/glycogen phosphorylase"/>
    <property type="match status" value="1"/>
</dbReference>
<accession>A0A2S5GB56</accession>
<reference evidence="1 2" key="1">
    <citation type="submission" date="2018-02" db="EMBL/GenBank/DDBJ databases">
        <title>Jeotgalibacillus proteolyticum sp. nov. a protease producing bacterium isolated from ocean sediments of Laizhou Bay.</title>
        <authorList>
            <person name="Li Y."/>
        </authorList>
    </citation>
    <scope>NUCLEOTIDE SEQUENCE [LARGE SCALE GENOMIC DNA]</scope>
    <source>
        <strain evidence="1 2">22-7</strain>
    </source>
</reference>
<comment type="caution">
    <text evidence="1">The sequence shown here is derived from an EMBL/GenBank/DDBJ whole genome shotgun (WGS) entry which is preliminary data.</text>
</comment>
<keyword evidence="2" id="KW-1185">Reference proteome</keyword>
<dbReference type="OrthoDB" id="9813214at2"/>